<evidence type="ECO:0000313" key="1">
    <source>
        <dbReference type="EMBL" id="OOV06400.1"/>
    </source>
</evidence>
<evidence type="ECO:0000313" key="2">
    <source>
        <dbReference type="Proteomes" id="UP000190750"/>
    </source>
</evidence>
<proteinExistence type="predicted"/>
<dbReference type="EMBL" id="MTJN01000002">
    <property type="protein sequence ID" value="OOV06400.1"/>
    <property type="molecule type" value="Genomic_DNA"/>
</dbReference>
<dbReference type="OrthoDB" id="277390at2"/>
<gene>
    <name evidence="1" type="ORF">RF819_06375</name>
</gene>
<dbReference type="Proteomes" id="UP000190750">
    <property type="component" value="Unassembled WGS sequence"/>
</dbReference>
<protein>
    <submittedName>
        <fullName evidence="1">Peptidase</fullName>
    </submittedName>
</protein>
<keyword evidence="2" id="KW-1185">Reference proteome</keyword>
<dbReference type="STRING" id="28066.RF819_06375"/>
<comment type="caution">
    <text evidence="1">The sequence shown here is derived from an EMBL/GenBank/DDBJ whole genome shotgun (WGS) entry which is preliminary data.</text>
</comment>
<dbReference type="InterPro" id="IPR009858">
    <property type="entry name" value="DUF1415"/>
</dbReference>
<reference evidence="1 2" key="1">
    <citation type="submission" date="2017-01" db="EMBL/GenBank/DDBJ databases">
        <title>Genome sequencing of Rhodoferax fermentans JCM 7819.</title>
        <authorList>
            <person name="Kim Y.J."/>
            <person name="Farh M.E.-A."/>
            <person name="Yang D.-C."/>
        </authorList>
    </citation>
    <scope>NUCLEOTIDE SEQUENCE [LARGE SCALE GENOMIC DNA]</scope>
    <source>
        <strain evidence="1 2">JCM 7819</strain>
    </source>
</reference>
<dbReference type="Pfam" id="PF07209">
    <property type="entry name" value="DUF1415"/>
    <property type="match status" value="1"/>
</dbReference>
<dbReference type="RefSeq" id="WP_078364196.1">
    <property type="nucleotide sequence ID" value="NZ_MTJN01000002.1"/>
</dbReference>
<dbReference type="AlphaFoldDB" id="A0A1T1AQM1"/>
<organism evidence="1 2">
    <name type="scientific">Rhodoferax fermentans</name>
    <dbReference type="NCBI Taxonomy" id="28066"/>
    <lineage>
        <taxon>Bacteria</taxon>
        <taxon>Pseudomonadati</taxon>
        <taxon>Pseudomonadota</taxon>
        <taxon>Betaproteobacteria</taxon>
        <taxon>Burkholderiales</taxon>
        <taxon>Comamonadaceae</taxon>
        <taxon>Rhodoferax</taxon>
    </lineage>
</organism>
<accession>A0A1T1AQM1</accession>
<name>A0A1T1AQM1_RHOFE</name>
<sequence>MLDDQTVVADTVAWLERAVIGLNLCPFAKSVHVKRQVHYAVSHATTPEALLVDLIHELKQLQALDAKERDTTLLIAPECLQDFLDYNDFLDLADQALVDLDLDGVLQIASLHPQYQFAGTKLDDITNFTNRSPYPSLHLLREESIDRAVAAFPDPQTIFETNMQTMENLGLAGWQALQVDASPASAATQDVASSPDDLQTP</sequence>